<keyword evidence="3" id="KW-1185">Reference proteome</keyword>
<feature type="domain" description="DAGKc" evidence="2">
    <location>
        <begin position="185"/>
        <end position="338"/>
    </location>
</feature>
<dbReference type="GO" id="GO:0001729">
    <property type="term" value="F:ceramide kinase activity"/>
    <property type="evidence" value="ECO:0007669"/>
    <property type="project" value="TreeGrafter"/>
</dbReference>
<evidence type="ECO:0000313" key="3">
    <source>
        <dbReference type="Proteomes" id="UP000095287"/>
    </source>
</evidence>
<dbReference type="GO" id="GO:0016020">
    <property type="term" value="C:membrane"/>
    <property type="evidence" value="ECO:0007669"/>
    <property type="project" value="GOC"/>
</dbReference>
<dbReference type="AlphaFoldDB" id="A0A1I8AGY8"/>
<name>A0A1I8AGY8_9BILA</name>
<feature type="region of interest" description="Disordered" evidence="1">
    <location>
        <begin position="29"/>
        <end position="71"/>
    </location>
</feature>
<dbReference type="Gene3D" id="3.40.50.10330">
    <property type="entry name" value="Probable inorganic polyphosphate/atp-NAD kinase, domain 1"/>
    <property type="match status" value="1"/>
</dbReference>
<dbReference type="Gene3D" id="2.60.200.40">
    <property type="match status" value="1"/>
</dbReference>
<sequence length="577" mass="63825">MIAGLCDRRGAADMSTCALASCVEVASKMPGENSSEQQRLLNDSKEGPEPEGANGTHDRPSNTVHTATVKSSDGKFHRMTFDVEKNVIEFTLITDSAGHTTEYSMLVGLNEVLAVKGKRIKLRHGLPVNLEPNLNCPPNHLYIYLAVKKNKYKWRVREITVIFTTTSEKKLWCDLLQGSIRELVSRPKNLIVFINPFGGKGRAKQIYERQVQLLFEMAEINCEKVLTERANHAFDVLTELPADKWGSIDGVVSVGGDGLFNEVLCSGVKRAQLEAGKDIADINISSLSTPRMRFGIIGAGSANSIVSSVHGIDDCPTAAIHIAIGSQCSVDVATVHEGATLLRISANAISYGWLGDVLRDSERYRFMGPVRYQWSALRTTIRHPKYFGRVDFRLSSNCTQPCTRCENADAKDDLYPYHLTSDFTHLICCVIPCVSPFTPYGLAPFAGVGDGSMDLAMVPRVSRCANLDIMRKVSLYGGKGLFPLDGDVNVFRVSGFSFTPAKLLRDEAKYADENKQGAWNLDGEILPQPADKALHFRLHPRLITYFGREMDLTNPAKRRCLCCCRTQKKISNIIIIN</sequence>
<dbReference type="Proteomes" id="UP000095287">
    <property type="component" value="Unplaced"/>
</dbReference>
<dbReference type="PANTHER" id="PTHR12358:SF111">
    <property type="entry name" value="CERAMIDE KINASE, ISOFORM A"/>
    <property type="match status" value="1"/>
</dbReference>
<dbReference type="InterPro" id="IPR017438">
    <property type="entry name" value="ATP-NAD_kinase_N"/>
</dbReference>
<evidence type="ECO:0000313" key="4">
    <source>
        <dbReference type="WBParaSite" id="L893_g5672.t1"/>
    </source>
</evidence>
<protein>
    <submittedName>
        <fullName evidence="4">DAGKc domain-containing protein</fullName>
    </submittedName>
</protein>
<dbReference type="WBParaSite" id="L893_g5672.t1">
    <property type="protein sequence ID" value="L893_g5672.t1"/>
    <property type="gene ID" value="L893_g5672"/>
</dbReference>
<accession>A0A1I8AGY8</accession>
<dbReference type="InterPro" id="IPR016064">
    <property type="entry name" value="NAD/diacylglycerol_kinase_sf"/>
</dbReference>
<dbReference type="PANTHER" id="PTHR12358">
    <property type="entry name" value="SPHINGOSINE KINASE"/>
    <property type="match status" value="1"/>
</dbReference>
<dbReference type="PROSITE" id="PS50146">
    <property type="entry name" value="DAGK"/>
    <property type="match status" value="1"/>
</dbReference>
<dbReference type="GO" id="GO:0006672">
    <property type="term" value="P:ceramide metabolic process"/>
    <property type="evidence" value="ECO:0007669"/>
    <property type="project" value="TreeGrafter"/>
</dbReference>
<dbReference type="InterPro" id="IPR050187">
    <property type="entry name" value="Lipid_Phosphate_FormReg"/>
</dbReference>
<proteinExistence type="predicted"/>
<dbReference type="SUPFAM" id="SSF111331">
    <property type="entry name" value="NAD kinase/diacylglycerol kinase-like"/>
    <property type="match status" value="1"/>
</dbReference>
<dbReference type="InterPro" id="IPR045363">
    <property type="entry name" value="CERK_C"/>
</dbReference>
<feature type="compositionally biased region" description="Polar residues" evidence="1">
    <location>
        <begin position="32"/>
        <end position="41"/>
    </location>
</feature>
<dbReference type="Pfam" id="PF00781">
    <property type="entry name" value="DAGK_cat"/>
    <property type="match status" value="1"/>
</dbReference>
<feature type="compositionally biased region" description="Polar residues" evidence="1">
    <location>
        <begin position="61"/>
        <end position="71"/>
    </location>
</feature>
<reference evidence="4" key="1">
    <citation type="submission" date="2016-11" db="UniProtKB">
        <authorList>
            <consortium name="WormBaseParasite"/>
        </authorList>
    </citation>
    <scope>IDENTIFICATION</scope>
</reference>
<evidence type="ECO:0000256" key="1">
    <source>
        <dbReference type="SAM" id="MobiDB-lite"/>
    </source>
</evidence>
<evidence type="ECO:0000259" key="2">
    <source>
        <dbReference type="PROSITE" id="PS50146"/>
    </source>
</evidence>
<organism evidence="3 4">
    <name type="scientific">Steinernema glaseri</name>
    <dbReference type="NCBI Taxonomy" id="37863"/>
    <lineage>
        <taxon>Eukaryota</taxon>
        <taxon>Metazoa</taxon>
        <taxon>Ecdysozoa</taxon>
        <taxon>Nematoda</taxon>
        <taxon>Chromadorea</taxon>
        <taxon>Rhabditida</taxon>
        <taxon>Tylenchina</taxon>
        <taxon>Panagrolaimomorpha</taxon>
        <taxon>Strongyloidoidea</taxon>
        <taxon>Steinernematidae</taxon>
        <taxon>Steinernema</taxon>
    </lineage>
</organism>
<dbReference type="Pfam" id="PF19280">
    <property type="entry name" value="CERK_C"/>
    <property type="match status" value="1"/>
</dbReference>
<dbReference type="InterPro" id="IPR001206">
    <property type="entry name" value="Diacylglycerol_kinase_cat_dom"/>
</dbReference>